<comment type="caution">
    <text evidence="2">The sequence shown here is derived from an EMBL/GenBank/DDBJ whole genome shotgun (WGS) entry which is preliminary data.</text>
</comment>
<sequence>MPPSDPTDEPTRLPVRRRPRLSRFLVAGALVGFVVGAVISLLGPDAPGSSAGQEVILLGATGAVFAGLAAAIVYLALDRRAGRD</sequence>
<evidence type="ECO:0000313" key="3">
    <source>
        <dbReference type="Proteomes" id="UP000054837"/>
    </source>
</evidence>
<proteinExistence type="predicted"/>
<reference evidence="2 3" key="1">
    <citation type="submission" date="2015-12" db="EMBL/GenBank/DDBJ databases">
        <title>Serinicoccus chungangenesis strain CD08_5 genome sequencing and assembly.</title>
        <authorList>
            <person name="Chander A.M."/>
            <person name="Kaur G."/>
            <person name="Nair G.R."/>
            <person name="Dhawan D.K."/>
            <person name="Kochhar R.K."/>
            <person name="Mayilraj S."/>
            <person name="Bhadada S.K."/>
        </authorList>
    </citation>
    <scope>NUCLEOTIDE SEQUENCE [LARGE SCALE GENOMIC DNA]</scope>
    <source>
        <strain evidence="2 3">CD08_5</strain>
    </source>
</reference>
<keyword evidence="3" id="KW-1185">Reference proteome</keyword>
<name>A0A0W8IEU8_9MICO</name>
<feature type="transmembrane region" description="Helical" evidence="1">
    <location>
        <begin position="21"/>
        <end position="43"/>
    </location>
</feature>
<evidence type="ECO:0000313" key="2">
    <source>
        <dbReference type="EMBL" id="KUG58395.1"/>
    </source>
</evidence>
<evidence type="ECO:0000256" key="1">
    <source>
        <dbReference type="SAM" id="Phobius"/>
    </source>
</evidence>
<feature type="transmembrane region" description="Helical" evidence="1">
    <location>
        <begin position="55"/>
        <end position="77"/>
    </location>
</feature>
<accession>A0A0W8IEU8</accession>
<dbReference type="STRING" id="767452.AVL62_10805"/>
<keyword evidence="1" id="KW-0812">Transmembrane</keyword>
<protein>
    <recommendedName>
        <fullName evidence="4">Major facilitator superfamily (MFS) profile domain-containing protein</fullName>
    </recommendedName>
</protein>
<gene>
    <name evidence="2" type="ORF">AVL62_10805</name>
</gene>
<dbReference type="RefSeq" id="WP_058890072.1">
    <property type="nucleotide sequence ID" value="NZ_LQBL01000003.1"/>
</dbReference>
<keyword evidence="1" id="KW-0472">Membrane</keyword>
<dbReference type="EMBL" id="LQBL01000003">
    <property type="protein sequence ID" value="KUG58395.1"/>
    <property type="molecule type" value="Genomic_DNA"/>
</dbReference>
<organism evidence="2 3">
    <name type="scientific">Serinicoccus chungangensis</name>
    <dbReference type="NCBI Taxonomy" id="767452"/>
    <lineage>
        <taxon>Bacteria</taxon>
        <taxon>Bacillati</taxon>
        <taxon>Actinomycetota</taxon>
        <taxon>Actinomycetes</taxon>
        <taxon>Micrococcales</taxon>
        <taxon>Ornithinimicrobiaceae</taxon>
        <taxon>Serinicoccus</taxon>
    </lineage>
</organism>
<evidence type="ECO:0008006" key="4">
    <source>
        <dbReference type="Google" id="ProtNLM"/>
    </source>
</evidence>
<dbReference type="AlphaFoldDB" id="A0A0W8IEU8"/>
<dbReference type="Proteomes" id="UP000054837">
    <property type="component" value="Unassembled WGS sequence"/>
</dbReference>
<keyword evidence="1" id="KW-1133">Transmembrane helix</keyword>